<feature type="binding site" evidence="6 7">
    <location>
        <position position="38"/>
    </location>
    <ligand>
        <name>Zn(2+)</name>
        <dbReference type="ChEBI" id="CHEBI:29105"/>
    </ligand>
</feature>
<dbReference type="InterPro" id="IPR038366">
    <property type="entry name" value="Znf_CppX_C4_sf"/>
</dbReference>
<comment type="function">
    <text evidence="6">ATP-dependent specificity component of the Clp protease. It directs the protease to specific substrates. Can perform chaperone functions in the absence of ClpP.</text>
</comment>
<dbReference type="SMART" id="SM00382">
    <property type="entry name" value="AAA"/>
    <property type="match status" value="1"/>
</dbReference>
<dbReference type="InterPro" id="IPR010603">
    <property type="entry name" value="Znf_CppX_C4"/>
</dbReference>
<dbReference type="Pfam" id="PF07724">
    <property type="entry name" value="AAA_2"/>
    <property type="match status" value="1"/>
</dbReference>
<dbReference type="GO" id="GO:0008233">
    <property type="term" value="F:peptidase activity"/>
    <property type="evidence" value="ECO:0007669"/>
    <property type="project" value="UniProtKB-KW"/>
</dbReference>
<keyword evidence="9" id="KW-0378">Hydrolase</keyword>
<accession>A0ABW4V768</accession>
<reference evidence="10" key="1">
    <citation type="journal article" date="2019" name="Int. J. Syst. Evol. Microbiol.">
        <title>The Global Catalogue of Microorganisms (GCM) 10K type strain sequencing project: providing services to taxonomists for standard genome sequencing and annotation.</title>
        <authorList>
            <consortium name="The Broad Institute Genomics Platform"/>
            <consortium name="The Broad Institute Genome Sequencing Center for Infectious Disease"/>
            <person name="Wu L."/>
            <person name="Ma J."/>
        </authorList>
    </citation>
    <scope>NUCLEOTIDE SEQUENCE [LARGE SCALE GENOMIC DNA]</scope>
    <source>
        <strain evidence="10">CCM 7043</strain>
    </source>
</reference>
<keyword evidence="1 6" id="KW-0479">Metal-binding</keyword>
<feature type="binding site" evidence="6 7">
    <location>
        <position position="13"/>
    </location>
    <ligand>
        <name>Zn(2+)</name>
        <dbReference type="ChEBI" id="CHEBI:29105"/>
    </ligand>
</feature>
<keyword evidence="2 6" id="KW-0547">Nucleotide-binding</keyword>
<dbReference type="SUPFAM" id="SSF52540">
    <property type="entry name" value="P-loop containing nucleoside triphosphate hydrolases"/>
    <property type="match status" value="1"/>
</dbReference>
<keyword evidence="5 6" id="KW-0143">Chaperone</keyword>
<dbReference type="InterPro" id="IPR027417">
    <property type="entry name" value="P-loop_NTPase"/>
</dbReference>
<dbReference type="InterPro" id="IPR019489">
    <property type="entry name" value="Clp_ATPase_C"/>
</dbReference>
<feature type="binding site" evidence="6">
    <location>
        <begin position="125"/>
        <end position="132"/>
    </location>
    <ligand>
        <name>ATP</name>
        <dbReference type="ChEBI" id="CHEBI:30616"/>
    </ligand>
</feature>
<evidence type="ECO:0000256" key="1">
    <source>
        <dbReference type="ARBA" id="ARBA00022723"/>
    </source>
</evidence>
<dbReference type="Pfam" id="PF10431">
    <property type="entry name" value="ClpB_D2-small"/>
    <property type="match status" value="1"/>
</dbReference>
<dbReference type="GO" id="GO:0005524">
    <property type="term" value="F:ATP binding"/>
    <property type="evidence" value="ECO:0007669"/>
    <property type="project" value="UniProtKB-KW"/>
</dbReference>
<dbReference type="Proteomes" id="UP001597338">
    <property type="component" value="Unassembled WGS sequence"/>
</dbReference>
<dbReference type="Gene3D" id="6.20.220.10">
    <property type="entry name" value="ClpX chaperone, C4-type zinc finger domain"/>
    <property type="match status" value="1"/>
</dbReference>
<comment type="caution">
    <text evidence="9">The sequence shown here is derived from an EMBL/GenBank/DDBJ whole genome shotgun (WGS) entry which is preliminary data.</text>
</comment>
<organism evidence="9 10">
    <name type="scientific">Promicromonospora aerolata</name>
    <dbReference type="NCBI Taxonomy" id="195749"/>
    <lineage>
        <taxon>Bacteria</taxon>
        <taxon>Bacillati</taxon>
        <taxon>Actinomycetota</taxon>
        <taxon>Actinomycetes</taxon>
        <taxon>Micrococcales</taxon>
        <taxon>Promicromonosporaceae</taxon>
        <taxon>Promicromonospora</taxon>
    </lineage>
</organism>
<comment type="subunit">
    <text evidence="6">Component of the ClpX-ClpP complex. Forms a hexameric ring that, in the presence of ATP, binds to fourteen ClpP subunits assembled into a disk-like structure with a central cavity, resembling the structure of eukaryotic proteasomes.</text>
</comment>
<evidence type="ECO:0000256" key="7">
    <source>
        <dbReference type="PROSITE-ProRule" id="PRU01250"/>
    </source>
</evidence>
<dbReference type="PANTHER" id="PTHR48102:SF7">
    <property type="entry name" value="ATP-DEPENDENT CLP PROTEASE ATP-BINDING SUBUNIT CLPX-LIKE, MITOCHONDRIAL"/>
    <property type="match status" value="1"/>
</dbReference>
<dbReference type="SMART" id="SM01086">
    <property type="entry name" value="ClpB_D2-small"/>
    <property type="match status" value="1"/>
</dbReference>
<dbReference type="InterPro" id="IPR004487">
    <property type="entry name" value="Clp_protease_ATP-bd_su_ClpX"/>
</dbReference>
<dbReference type="InterPro" id="IPR059188">
    <property type="entry name" value="Znf_CLPX-like"/>
</dbReference>
<dbReference type="HAMAP" id="MF_00175">
    <property type="entry name" value="ClpX"/>
    <property type="match status" value="1"/>
</dbReference>
<dbReference type="EMBL" id="JBHUHF010000001">
    <property type="protein sequence ID" value="MFD2025659.1"/>
    <property type="molecule type" value="Genomic_DNA"/>
</dbReference>
<feature type="binding site" evidence="6 7">
    <location>
        <position position="35"/>
    </location>
    <ligand>
        <name>Zn(2+)</name>
        <dbReference type="ChEBI" id="CHEBI:29105"/>
    </ligand>
</feature>
<dbReference type="PROSITE" id="PS51902">
    <property type="entry name" value="CLPX_ZB"/>
    <property type="match status" value="1"/>
</dbReference>
<dbReference type="GO" id="GO:0006508">
    <property type="term" value="P:proteolysis"/>
    <property type="evidence" value="ECO:0007669"/>
    <property type="project" value="UniProtKB-KW"/>
</dbReference>
<comment type="similarity">
    <text evidence="6 7">Belongs to the ClpX chaperone family.</text>
</comment>
<evidence type="ECO:0000259" key="8">
    <source>
        <dbReference type="PROSITE" id="PS51902"/>
    </source>
</evidence>
<dbReference type="Gene3D" id="3.40.50.300">
    <property type="entry name" value="P-loop containing nucleotide triphosphate hydrolases"/>
    <property type="match status" value="1"/>
</dbReference>
<evidence type="ECO:0000256" key="2">
    <source>
        <dbReference type="ARBA" id="ARBA00022741"/>
    </source>
</evidence>
<proteinExistence type="inferred from homology"/>
<dbReference type="InterPro" id="IPR050052">
    <property type="entry name" value="ATP-dep_Clp_protease_ClpX"/>
</dbReference>
<dbReference type="InterPro" id="IPR003593">
    <property type="entry name" value="AAA+_ATPase"/>
</dbReference>
<feature type="binding site" evidence="6 7">
    <location>
        <position position="16"/>
    </location>
    <ligand>
        <name>Zn(2+)</name>
        <dbReference type="ChEBI" id="CHEBI:29105"/>
    </ligand>
</feature>
<evidence type="ECO:0000313" key="9">
    <source>
        <dbReference type="EMBL" id="MFD2025659.1"/>
    </source>
</evidence>
<dbReference type="InterPro" id="IPR046425">
    <property type="entry name" value="ClpX_bact"/>
</dbReference>
<evidence type="ECO:0000256" key="5">
    <source>
        <dbReference type="ARBA" id="ARBA00023186"/>
    </source>
</evidence>
<dbReference type="SUPFAM" id="SSF57716">
    <property type="entry name" value="Glucocorticoid receptor-like (DNA-binding domain)"/>
    <property type="match status" value="1"/>
</dbReference>
<dbReference type="RefSeq" id="WP_377197537.1">
    <property type="nucleotide sequence ID" value="NZ_JBHUHF010000001.1"/>
</dbReference>
<keyword evidence="4 6" id="KW-0067">ATP-binding</keyword>
<gene>
    <name evidence="6 9" type="primary">clpX</name>
    <name evidence="9" type="ORF">ACFSL2_09060</name>
</gene>
<evidence type="ECO:0000256" key="3">
    <source>
        <dbReference type="ARBA" id="ARBA00022833"/>
    </source>
</evidence>
<name>A0ABW4V768_9MICO</name>
<sequence>MVRIGDGAELLKCNFCGKSQKQVKKLIAGPGVYICDECIELCNEIIEEELGEAAELGLTELPKPREIFDFLEQYIIGQDPAKRALAVAVYNHYKRIQAGEAGRSISPDDQDPVEIAKSNILLIGPTGTGKTYLAQTLAKMLNVPFAIADATALTEAGYVGEDVENILLKLIQAADYDVKKAETGIIYIDEVDKVARKAENPSITRDVSGEGVQQALLKIIEGTTASVPPQGGRKHPHQEFIQIDTTNVLFIVAGAFAGLDDIVAARSRKRGIGFSAPMESIAGDEDLFAEVRPEDLQKYGLIPEFIGRLPVIASVSPLDRDALVRILTEPKNALVKQYKRMFEIDGVELEFDEPAVGAIAEQALLRGTGARGLRAILEEVLQQVMFDVPSRDDVERVVITRDVVLDNVNPTVVPRKSPVRGRQPREKSA</sequence>
<dbReference type="SMART" id="SM00994">
    <property type="entry name" value="zf-C4_ClpX"/>
    <property type="match status" value="1"/>
</dbReference>
<feature type="domain" description="ClpX-type ZB" evidence="8">
    <location>
        <begin position="1"/>
        <end position="54"/>
    </location>
</feature>
<evidence type="ECO:0000313" key="10">
    <source>
        <dbReference type="Proteomes" id="UP001597338"/>
    </source>
</evidence>
<dbReference type="PANTHER" id="PTHR48102">
    <property type="entry name" value="ATP-DEPENDENT CLP PROTEASE ATP-BINDING SUBUNIT CLPX-LIKE, MITOCHONDRIAL-RELATED"/>
    <property type="match status" value="1"/>
</dbReference>
<keyword evidence="9" id="KW-0645">Protease</keyword>
<keyword evidence="10" id="KW-1185">Reference proteome</keyword>
<dbReference type="Gene3D" id="1.10.8.60">
    <property type="match status" value="1"/>
</dbReference>
<evidence type="ECO:0000256" key="4">
    <source>
        <dbReference type="ARBA" id="ARBA00022840"/>
    </source>
</evidence>
<dbReference type="InterPro" id="IPR003959">
    <property type="entry name" value="ATPase_AAA_core"/>
</dbReference>
<dbReference type="NCBIfam" id="TIGR00382">
    <property type="entry name" value="clpX"/>
    <property type="match status" value="1"/>
</dbReference>
<dbReference type="Pfam" id="PF06689">
    <property type="entry name" value="zf-C4_ClpX"/>
    <property type="match status" value="1"/>
</dbReference>
<dbReference type="CDD" id="cd19497">
    <property type="entry name" value="RecA-like_ClpX"/>
    <property type="match status" value="1"/>
</dbReference>
<evidence type="ECO:0000256" key="6">
    <source>
        <dbReference type="HAMAP-Rule" id="MF_00175"/>
    </source>
</evidence>
<dbReference type="NCBIfam" id="NF003745">
    <property type="entry name" value="PRK05342.1"/>
    <property type="match status" value="1"/>
</dbReference>
<keyword evidence="3 6" id="KW-0862">Zinc</keyword>
<protein>
    <recommendedName>
        <fullName evidence="6">ATP-dependent Clp protease ATP-binding subunit ClpX</fullName>
    </recommendedName>
</protein>